<proteinExistence type="inferred from homology"/>
<dbReference type="InterPro" id="IPR036291">
    <property type="entry name" value="NAD(P)-bd_dom_sf"/>
</dbReference>
<dbReference type="RefSeq" id="XP_033582098.1">
    <property type="nucleotide sequence ID" value="XM_033724171.1"/>
</dbReference>
<gene>
    <name evidence="3 5" type="ORF">BDZ99DRAFT_506377</name>
</gene>
<comment type="similarity">
    <text evidence="1">Belongs to the short-chain dehydrogenases/reductases (SDR) family.</text>
</comment>
<reference evidence="3 5" key="1">
    <citation type="journal article" date="2020" name="Stud. Mycol.">
        <title>101 Dothideomycetes genomes: a test case for predicting lifestyles and emergence of pathogens.</title>
        <authorList>
            <person name="Haridas S."/>
            <person name="Albert R."/>
            <person name="Binder M."/>
            <person name="Bloem J."/>
            <person name="Labutti K."/>
            <person name="Salamov A."/>
            <person name="Andreopoulos B."/>
            <person name="Baker S."/>
            <person name="Barry K."/>
            <person name="Bills G."/>
            <person name="Bluhm B."/>
            <person name="Cannon C."/>
            <person name="Castanera R."/>
            <person name="Culley D."/>
            <person name="Daum C."/>
            <person name="Ezra D."/>
            <person name="Gonzalez J."/>
            <person name="Henrissat B."/>
            <person name="Kuo A."/>
            <person name="Liang C."/>
            <person name="Lipzen A."/>
            <person name="Lutzoni F."/>
            <person name="Magnuson J."/>
            <person name="Mondo S."/>
            <person name="Nolan M."/>
            <person name="Ohm R."/>
            <person name="Pangilinan J."/>
            <person name="Park H.-J."/>
            <person name="Ramirez L."/>
            <person name="Alfaro M."/>
            <person name="Sun H."/>
            <person name="Tritt A."/>
            <person name="Yoshinaga Y."/>
            <person name="Zwiers L.-H."/>
            <person name="Turgeon B."/>
            <person name="Goodwin S."/>
            <person name="Spatafora J."/>
            <person name="Crous P."/>
            <person name="Grigoriev I."/>
        </authorList>
    </citation>
    <scope>NUCLEOTIDE SEQUENCE</scope>
    <source>
        <strain evidence="3 5">CBS 304.34</strain>
    </source>
</reference>
<sequence length="301" mass="32336">MASSSFFPSLTKLSHTESYPAISPSRPELSVKGKVVVITGGGSGIGASIAKAFAAGGSTKIAIISRTERNLLATKHAIEEVFLGTEVLAVPSDITNARQVDDAFLNISQTFGKIDVLVCNSAFMPVPRPVLSPGFDVEDWWTAFNTNILGALYTVKGFVRYAAEGAHILHISTCVGHMPPLEAGVSAYAASKAAAAKLFDYIAFENPELHVVNVHPGLVDTDMSRKSGHGGLDHIDLSGHFCLWLVSSEADFLRGKFVWVNWDVDELKVRKEEILSTDLLDTKLGGVTFTGWEGSQMLEGL</sequence>
<reference evidence="5" key="3">
    <citation type="submission" date="2025-04" db="UniProtKB">
        <authorList>
            <consortium name="RefSeq"/>
        </authorList>
    </citation>
    <scope>IDENTIFICATION</scope>
    <source>
        <strain evidence="5">CBS 304.34</strain>
    </source>
</reference>
<dbReference type="CDD" id="cd05233">
    <property type="entry name" value="SDR_c"/>
    <property type="match status" value="1"/>
</dbReference>
<dbReference type="PRINTS" id="PR00081">
    <property type="entry name" value="GDHRDH"/>
</dbReference>
<accession>A0A6A6Z4C4</accession>
<dbReference type="GO" id="GO:0016491">
    <property type="term" value="F:oxidoreductase activity"/>
    <property type="evidence" value="ECO:0007669"/>
    <property type="project" value="UniProtKB-KW"/>
</dbReference>
<dbReference type="SUPFAM" id="SSF51735">
    <property type="entry name" value="NAD(P)-binding Rossmann-fold domains"/>
    <property type="match status" value="1"/>
</dbReference>
<dbReference type="Proteomes" id="UP000504636">
    <property type="component" value="Unplaced"/>
</dbReference>
<name>A0A6A6Z4C4_9PEZI</name>
<dbReference type="PANTHER" id="PTHR42901:SF1">
    <property type="entry name" value="ALCOHOL DEHYDROGENASE"/>
    <property type="match status" value="1"/>
</dbReference>
<keyword evidence="2" id="KW-0560">Oxidoreductase</keyword>
<reference evidence="5" key="2">
    <citation type="submission" date="2020-04" db="EMBL/GenBank/DDBJ databases">
        <authorList>
            <consortium name="NCBI Genome Project"/>
        </authorList>
    </citation>
    <scope>NUCLEOTIDE SEQUENCE</scope>
    <source>
        <strain evidence="5">CBS 304.34</strain>
    </source>
</reference>
<organism evidence="3">
    <name type="scientific">Mytilinidion resinicola</name>
    <dbReference type="NCBI Taxonomy" id="574789"/>
    <lineage>
        <taxon>Eukaryota</taxon>
        <taxon>Fungi</taxon>
        <taxon>Dikarya</taxon>
        <taxon>Ascomycota</taxon>
        <taxon>Pezizomycotina</taxon>
        <taxon>Dothideomycetes</taxon>
        <taxon>Pleosporomycetidae</taxon>
        <taxon>Mytilinidiales</taxon>
        <taxon>Mytilinidiaceae</taxon>
        <taxon>Mytilinidion</taxon>
    </lineage>
</organism>
<dbReference type="OrthoDB" id="1933717at2759"/>
<evidence type="ECO:0000313" key="5">
    <source>
        <dbReference type="RefSeq" id="XP_033582098.1"/>
    </source>
</evidence>
<evidence type="ECO:0000313" key="3">
    <source>
        <dbReference type="EMBL" id="KAF2815134.1"/>
    </source>
</evidence>
<keyword evidence="4" id="KW-1185">Reference proteome</keyword>
<dbReference type="AlphaFoldDB" id="A0A6A6Z4C4"/>
<evidence type="ECO:0000256" key="2">
    <source>
        <dbReference type="ARBA" id="ARBA00023002"/>
    </source>
</evidence>
<dbReference type="GeneID" id="54465064"/>
<evidence type="ECO:0000256" key="1">
    <source>
        <dbReference type="ARBA" id="ARBA00006484"/>
    </source>
</evidence>
<dbReference type="PANTHER" id="PTHR42901">
    <property type="entry name" value="ALCOHOL DEHYDROGENASE"/>
    <property type="match status" value="1"/>
</dbReference>
<dbReference type="EMBL" id="MU003694">
    <property type="protein sequence ID" value="KAF2815134.1"/>
    <property type="molecule type" value="Genomic_DNA"/>
</dbReference>
<evidence type="ECO:0000313" key="4">
    <source>
        <dbReference type="Proteomes" id="UP000504636"/>
    </source>
</evidence>
<protein>
    <submittedName>
        <fullName evidence="3 5">NAD(P)-binding protein</fullName>
    </submittedName>
</protein>
<dbReference type="Gene3D" id="3.40.50.720">
    <property type="entry name" value="NAD(P)-binding Rossmann-like Domain"/>
    <property type="match status" value="1"/>
</dbReference>
<dbReference type="Pfam" id="PF00106">
    <property type="entry name" value="adh_short"/>
    <property type="match status" value="1"/>
</dbReference>
<dbReference type="InterPro" id="IPR002347">
    <property type="entry name" value="SDR_fam"/>
</dbReference>